<reference evidence="2 3" key="1">
    <citation type="submission" date="2020-02" db="EMBL/GenBank/DDBJ databases">
        <title>Aliifodinibius halophilus 2W32, complete genome.</title>
        <authorList>
            <person name="Li Y."/>
            <person name="Wu S."/>
        </authorList>
    </citation>
    <scope>NUCLEOTIDE SEQUENCE [LARGE SCALE GENOMIC DNA]</scope>
    <source>
        <strain evidence="2 3">2W32</strain>
    </source>
</reference>
<feature type="transmembrane region" description="Helical" evidence="1">
    <location>
        <begin position="83"/>
        <end position="101"/>
    </location>
</feature>
<evidence type="ECO:0000313" key="2">
    <source>
        <dbReference type="EMBL" id="NGP89498.1"/>
    </source>
</evidence>
<organism evidence="2 3">
    <name type="scientific">Fodinibius halophilus</name>
    <dbReference type="NCBI Taxonomy" id="1736908"/>
    <lineage>
        <taxon>Bacteria</taxon>
        <taxon>Pseudomonadati</taxon>
        <taxon>Balneolota</taxon>
        <taxon>Balneolia</taxon>
        <taxon>Balneolales</taxon>
        <taxon>Balneolaceae</taxon>
        <taxon>Fodinibius</taxon>
    </lineage>
</organism>
<dbReference type="EMBL" id="JAALLS010000020">
    <property type="protein sequence ID" value="NGP89498.1"/>
    <property type="molecule type" value="Genomic_DNA"/>
</dbReference>
<keyword evidence="1" id="KW-1133">Transmembrane helix</keyword>
<sequence>MIVTLHAICSTIALILILSFFISTVVVELLGDPTSIQAVKQYIVYGIGALVPAMAAAGFSGNKLSGKSKASIVQEKKKRMKRIMILGIAVLIPSAVALHLLAQSGSIGTLFYSLQLVELVAGGTNIYLLGQNMRAGLILSGRISKKARQA</sequence>
<protein>
    <recommendedName>
        <fullName evidence="4">Transmembrane protein</fullName>
    </recommendedName>
</protein>
<feature type="transmembrane region" description="Helical" evidence="1">
    <location>
        <begin position="7"/>
        <end position="30"/>
    </location>
</feature>
<accession>A0A6M1T060</accession>
<name>A0A6M1T060_9BACT</name>
<evidence type="ECO:0000313" key="3">
    <source>
        <dbReference type="Proteomes" id="UP000479132"/>
    </source>
</evidence>
<feature type="transmembrane region" description="Helical" evidence="1">
    <location>
        <begin position="42"/>
        <end position="62"/>
    </location>
</feature>
<dbReference type="Proteomes" id="UP000479132">
    <property type="component" value="Unassembled WGS sequence"/>
</dbReference>
<feature type="transmembrane region" description="Helical" evidence="1">
    <location>
        <begin position="107"/>
        <end position="129"/>
    </location>
</feature>
<comment type="caution">
    <text evidence="2">The sequence shown here is derived from an EMBL/GenBank/DDBJ whole genome shotgun (WGS) entry which is preliminary data.</text>
</comment>
<gene>
    <name evidence="2" type="ORF">G3569_14160</name>
</gene>
<evidence type="ECO:0008006" key="4">
    <source>
        <dbReference type="Google" id="ProtNLM"/>
    </source>
</evidence>
<keyword evidence="1" id="KW-0812">Transmembrane</keyword>
<proteinExistence type="predicted"/>
<dbReference type="AlphaFoldDB" id="A0A6M1T060"/>
<keyword evidence="3" id="KW-1185">Reference proteome</keyword>
<keyword evidence="1" id="KW-0472">Membrane</keyword>
<evidence type="ECO:0000256" key="1">
    <source>
        <dbReference type="SAM" id="Phobius"/>
    </source>
</evidence>